<dbReference type="RefSeq" id="WP_012466573.1">
    <property type="nucleotide sequence ID" value="NC_010803.1"/>
</dbReference>
<organism evidence="2 3">
    <name type="scientific">Chlorobium limicola (strain DSM 245 / NBRC 103803 / 6330)</name>
    <dbReference type="NCBI Taxonomy" id="290315"/>
    <lineage>
        <taxon>Bacteria</taxon>
        <taxon>Pseudomonadati</taxon>
        <taxon>Chlorobiota</taxon>
        <taxon>Chlorobiia</taxon>
        <taxon>Chlorobiales</taxon>
        <taxon>Chlorobiaceae</taxon>
        <taxon>Chlorobium/Pelodictyon group</taxon>
        <taxon>Chlorobium</taxon>
    </lineage>
</organism>
<dbReference type="STRING" id="290315.Clim_1657"/>
<evidence type="ECO:0000313" key="2">
    <source>
        <dbReference type="EMBL" id="ACD90700.1"/>
    </source>
</evidence>
<sequence length="244" mass="27714">MADMSVSPECVEIDGIPCRVQVHARAKHVRLKMLPHEGLVAVVPSGYDRASLEMLLVRHREWIRNAVERVAILQPDTDTLPETVRFLFPDVNIQVLYERKTSDGVAYSEEPEGSLLLSGQTGNIGLCRAVLQLWLKHKAARVLFPELSRLSSLHGFSFKKPGIRLQKSRWGSCSTSGTITLNAKLIFLPPHLVRSVLLHELCHTVHMNHSSDFRNELAVIDPLWHLHDRELKTAWRYIPRWTGA</sequence>
<dbReference type="InterPro" id="IPR002725">
    <property type="entry name" value="YgjP-like_metallopeptidase"/>
</dbReference>
<dbReference type="PANTHER" id="PTHR30399">
    <property type="entry name" value="UNCHARACTERIZED PROTEIN YGJP"/>
    <property type="match status" value="1"/>
</dbReference>
<dbReference type="CDD" id="cd07344">
    <property type="entry name" value="M48_yhfN_like"/>
    <property type="match status" value="1"/>
</dbReference>
<dbReference type="InterPro" id="IPR053136">
    <property type="entry name" value="UTP_pyrophosphatase-like"/>
</dbReference>
<reference evidence="2 3" key="1">
    <citation type="submission" date="2008-05" db="EMBL/GenBank/DDBJ databases">
        <title>Complete sequence of Chlorobium limicola DSM 245.</title>
        <authorList>
            <consortium name="US DOE Joint Genome Institute"/>
            <person name="Lucas S."/>
            <person name="Copeland A."/>
            <person name="Lapidus A."/>
            <person name="Glavina del Rio T."/>
            <person name="Dalin E."/>
            <person name="Tice H."/>
            <person name="Bruce D."/>
            <person name="Goodwin L."/>
            <person name="Pitluck S."/>
            <person name="Schmutz J."/>
            <person name="Larimer F."/>
            <person name="Land M."/>
            <person name="Hauser L."/>
            <person name="Kyrpides N."/>
            <person name="Ovchinnikova G."/>
            <person name="Zhao F."/>
            <person name="Li T."/>
            <person name="Liu Z."/>
            <person name="Overmann J."/>
            <person name="Bryant D.A."/>
            <person name="Richardson P."/>
        </authorList>
    </citation>
    <scope>NUCLEOTIDE SEQUENCE [LARGE SCALE GENOMIC DNA]</scope>
    <source>
        <strain evidence="3">DSM 245 / NBRC 103803 / 6330</strain>
    </source>
</reference>
<dbReference type="Gene3D" id="3.30.2010.10">
    <property type="entry name" value="Metalloproteases ('zincins'), catalytic domain"/>
    <property type="match status" value="1"/>
</dbReference>
<dbReference type="eggNOG" id="COG1451">
    <property type="taxonomic scope" value="Bacteria"/>
</dbReference>
<dbReference type="AlphaFoldDB" id="B3EDZ8"/>
<dbReference type="Pfam" id="PF01863">
    <property type="entry name" value="YgjP-like"/>
    <property type="match status" value="1"/>
</dbReference>
<accession>B3EDZ8</accession>
<protein>
    <recommendedName>
        <fullName evidence="1">YgjP-like metallopeptidase domain-containing protein</fullName>
    </recommendedName>
</protein>
<gene>
    <name evidence="2" type="ordered locus">Clim_1657</name>
</gene>
<evidence type="ECO:0000259" key="1">
    <source>
        <dbReference type="Pfam" id="PF01863"/>
    </source>
</evidence>
<dbReference type="KEGG" id="cli:Clim_1657"/>
<dbReference type="EMBL" id="CP001097">
    <property type="protein sequence ID" value="ACD90700.1"/>
    <property type="molecule type" value="Genomic_DNA"/>
</dbReference>
<evidence type="ECO:0000313" key="3">
    <source>
        <dbReference type="Proteomes" id="UP000008841"/>
    </source>
</evidence>
<name>B3EDZ8_CHLL2</name>
<dbReference type="Proteomes" id="UP000008841">
    <property type="component" value="Chromosome"/>
</dbReference>
<proteinExistence type="predicted"/>
<dbReference type="HOGENOM" id="CLU_065947_0_0_10"/>
<dbReference type="PANTHER" id="PTHR30399:SF1">
    <property type="entry name" value="UTP PYROPHOSPHATASE"/>
    <property type="match status" value="1"/>
</dbReference>
<feature type="domain" description="YgjP-like metallopeptidase" evidence="1">
    <location>
        <begin position="27"/>
        <end position="233"/>
    </location>
</feature>